<feature type="domain" description="Alpha-D-phosphohexomutase alpha/beta/alpha" evidence="11">
    <location>
        <begin position="266"/>
        <end position="372"/>
    </location>
</feature>
<dbReference type="Pfam" id="PF02878">
    <property type="entry name" value="PGM_PMM_I"/>
    <property type="match status" value="1"/>
</dbReference>
<evidence type="ECO:0000313" key="13">
    <source>
        <dbReference type="Proteomes" id="UP000252770"/>
    </source>
</evidence>
<dbReference type="PANTHER" id="PTHR43771">
    <property type="entry name" value="PHOSPHOMANNOMUTASE"/>
    <property type="match status" value="1"/>
</dbReference>
<dbReference type="Gene3D" id="3.30.310.50">
    <property type="entry name" value="Alpha-D-phosphohexomutase, C-terminal domain"/>
    <property type="match status" value="1"/>
</dbReference>
<evidence type="ECO:0000256" key="3">
    <source>
        <dbReference type="ARBA" id="ARBA00022553"/>
    </source>
</evidence>
<comment type="similarity">
    <text evidence="2 7">Belongs to the phosphohexose mutase family.</text>
</comment>
<dbReference type="Proteomes" id="UP000252770">
    <property type="component" value="Unassembled WGS sequence"/>
</dbReference>
<evidence type="ECO:0000256" key="1">
    <source>
        <dbReference type="ARBA" id="ARBA00001946"/>
    </source>
</evidence>
<feature type="domain" description="Alpha-D-phosphohexomutase alpha/beta/alpha" evidence="10">
    <location>
        <begin position="156"/>
        <end position="258"/>
    </location>
</feature>
<keyword evidence="6" id="KW-0413">Isomerase</keyword>
<evidence type="ECO:0000256" key="2">
    <source>
        <dbReference type="ARBA" id="ARBA00010231"/>
    </source>
</evidence>
<reference evidence="12 13" key="1">
    <citation type="submission" date="2018-07" db="EMBL/GenBank/DDBJ databases">
        <title>Desertimonas flava gen. nov. sp. nov.</title>
        <authorList>
            <person name="Liu S."/>
        </authorList>
    </citation>
    <scope>NUCLEOTIDE SEQUENCE [LARGE SCALE GENOMIC DNA]</scope>
    <source>
        <strain evidence="12 13">16Sb5-5</strain>
    </source>
</reference>
<dbReference type="InterPro" id="IPR016066">
    <property type="entry name" value="A-D-PHexomutase_CS"/>
</dbReference>
<dbReference type="CDD" id="cd03089">
    <property type="entry name" value="PMM_PGM"/>
    <property type="match status" value="1"/>
</dbReference>
<sequence length="454" mass="48371">MPDRAIFKANDIRGRVGVQWDADDARAIGRAWTQVLGLAPGSALVLGRDMRTTGAELARAVADGVRDAGVDVVDMGLASTDGLWFASGHLDLPGIMLTASHNPAADNGMKFCLAGARPVTARMLTELAERTDALLAEPTPPGGPRGALEQRDLLGAYAAHLHSLVDLSALGSGPRLRVVADAGNGMAGHTLPRVLGVLPVELVGLYTELDGTFPNHQPNPLEPENLRDAQRAVREHRADLALVFDGDADRCFIIDERGEVVPPSAVTALIAAAELAREPGATIVVNTITSRSVAEVVAEHGGRCVVSPVGHTYVKTLMAEHHAVFGGEHSAHYYFRDFWRADTGMLAALHVLALRARDGRPVSQLVADYDRYAASGELNSTVVDQAATLDAVAAAFADRGRADRVDGLTVRAEDWWFNLRPSNTEPLLRLNVEATDTATMAQVRDQVLALVRAG</sequence>
<keyword evidence="5 7" id="KW-0460">Magnesium</keyword>
<dbReference type="InterPro" id="IPR005846">
    <property type="entry name" value="A-D-PHexomutase_a/b/a-III"/>
</dbReference>
<dbReference type="SUPFAM" id="SSF53738">
    <property type="entry name" value="Phosphoglucomutase, first 3 domains"/>
    <property type="match status" value="3"/>
</dbReference>
<dbReference type="GO" id="GO:0000287">
    <property type="term" value="F:magnesium ion binding"/>
    <property type="evidence" value="ECO:0007669"/>
    <property type="project" value="InterPro"/>
</dbReference>
<dbReference type="InterPro" id="IPR005843">
    <property type="entry name" value="A-D-PHexomutase_C"/>
</dbReference>
<evidence type="ECO:0000256" key="7">
    <source>
        <dbReference type="RuleBase" id="RU004326"/>
    </source>
</evidence>
<evidence type="ECO:0000256" key="5">
    <source>
        <dbReference type="ARBA" id="ARBA00022842"/>
    </source>
</evidence>
<dbReference type="PRINTS" id="PR00509">
    <property type="entry name" value="PGMPMM"/>
</dbReference>
<evidence type="ECO:0000313" key="12">
    <source>
        <dbReference type="EMBL" id="RCK70739.1"/>
    </source>
</evidence>
<protein>
    <submittedName>
        <fullName evidence="12">Phosphomannomutase/phosphoglucomutase</fullName>
    </submittedName>
</protein>
<feature type="domain" description="Alpha-D-phosphohexomutase alpha/beta/alpha" evidence="9">
    <location>
        <begin position="5"/>
        <end position="132"/>
    </location>
</feature>
<feature type="domain" description="Alpha-D-phosphohexomutase C-terminal" evidence="8">
    <location>
        <begin position="377"/>
        <end position="449"/>
    </location>
</feature>
<dbReference type="SUPFAM" id="SSF55957">
    <property type="entry name" value="Phosphoglucomutase, C-terminal domain"/>
    <property type="match status" value="1"/>
</dbReference>
<accession>A0A367YZ06</accession>
<dbReference type="GO" id="GO:0016868">
    <property type="term" value="F:intramolecular phosphotransferase activity"/>
    <property type="evidence" value="ECO:0007669"/>
    <property type="project" value="InterPro"/>
</dbReference>
<dbReference type="InterPro" id="IPR016055">
    <property type="entry name" value="A-D-PHexomutase_a/b/a-I/II/III"/>
</dbReference>
<evidence type="ECO:0000259" key="8">
    <source>
        <dbReference type="Pfam" id="PF00408"/>
    </source>
</evidence>
<dbReference type="InterPro" id="IPR036900">
    <property type="entry name" value="A-D-PHexomutase_C_sf"/>
</dbReference>
<dbReference type="InterPro" id="IPR005845">
    <property type="entry name" value="A-D-PHexomutase_a/b/a-II"/>
</dbReference>
<dbReference type="PANTHER" id="PTHR43771:SF1">
    <property type="entry name" value="PHOSPHOMANNOMUTASE"/>
    <property type="match status" value="1"/>
</dbReference>
<dbReference type="EMBL" id="QOUI01000002">
    <property type="protein sequence ID" value="RCK70739.1"/>
    <property type="molecule type" value="Genomic_DNA"/>
</dbReference>
<dbReference type="InterPro" id="IPR005841">
    <property type="entry name" value="Alpha-D-phosphohexomutase_SF"/>
</dbReference>
<gene>
    <name evidence="12" type="primary">manB</name>
    <name evidence="12" type="ORF">DT076_04875</name>
</gene>
<dbReference type="AlphaFoldDB" id="A0A367YZ06"/>
<name>A0A367YZ06_9ACTN</name>
<dbReference type="Pfam" id="PF00408">
    <property type="entry name" value="PGM_PMM_IV"/>
    <property type="match status" value="1"/>
</dbReference>
<evidence type="ECO:0000256" key="4">
    <source>
        <dbReference type="ARBA" id="ARBA00022723"/>
    </source>
</evidence>
<dbReference type="PROSITE" id="PS00710">
    <property type="entry name" value="PGM_PMM"/>
    <property type="match status" value="1"/>
</dbReference>
<keyword evidence="13" id="KW-1185">Reference proteome</keyword>
<keyword evidence="3" id="KW-0597">Phosphoprotein</keyword>
<proteinExistence type="inferred from homology"/>
<comment type="cofactor">
    <cofactor evidence="1">
        <name>Mg(2+)</name>
        <dbReference type="ChEBI" id="CHEBI:18420"/>
    </cofactor>
</comment>
<evidence type="ECO:0000259" key="10">
    <source>
        <dbReference type="Pfam" id="PF02879"/>
    </source>
</evidence>
<evidence type="ECO:0000259" key="9">
    <source>
        <dbReference type="Pfam" id="PF02878"/>
    </source>
</evidence>
<evidence type="ECO:0000256" key="6">
    <source>
        <dbReference type="ARBA" id="ARBA00023235"/>
    </source>
</evidence>
<keyword evidence="4 7" id="KW-0479">Metal-binding</keyword>
<dbReference type="RefSeq" id="WP_114125509.1">
    <property type="nucleotide sequence ID" value="NZ_QOUI01000002.1"/>
</dbReference>
<dbReference type="Pfam" id="PF02880">
    <property type="entry name" value="PGM_PMM_III"/>
    <property type="match status" value="1"/>
</dbReference>
<comment type="caution">
    <text evidence="12">The sequence shown here is derived from an EMBL/GenBank/DDBJ whole genome shotgun (WGS) entry which is preliminary data.</text>
</comment>
<evidence type="ECO:0000259" key="11">
    <source>
        <dbReference type="Pfam" id="PF02880"/>
    </source>
</evidence>
<dbReference type="GO" id="GO:0005975">
    <property type="term" value="P:carbohydrate metabolic process"/>
    <property type="evidence" value="ECO:0007669"/>
    <property type="project" value="InterPro"/>
</dbReference>
<dbReference type="Gene3D" id="3.40.120.10">
    <property type="entry name" value="Alpha-D-Glucose-1,6-Bisphosphate, subunit A, domain 3"/>
    <property type="match status" value="3"/>
</dbReference>
<dbReference type="Pfam" id="PF02879">
    <property type="entry name" value="PGM_PMM_II"/>
    <property type="match status" value="1"/>
</dbReference>
<dbReference type="InterPro" id="IPR005844">
    <property type="entry name" value="A-D-PHexomutase_a/b/a-I"/>
</dbReference>
<organism evidence="12 13">
    <name type="scientific">Desertihabitans brevis</name>
    <dbReference type="NCBI Taxonomy" id="2268447"/>
    <lineage>
        <taxon>Bacteria</taxon>
        <taxon>Bacillati</taxon>
        <taxon>Actinomycetota</taxon>
        <taxon>Actinomycetes</taxon>
        <taxon>Propionibacteriales</taxon>
        <taxon>Propionibacteriaceae</taxon>
        <taxon>Desertihabitans</taxon>
    </lineage>
</organism>